<organism evidence="10 11">
    <name type="scientific">Riccia sorocarpa</name>
    <dbReference type="NCBI Taxonomy" id="122646"/>
    <lineage>
        <taxon>Eukaryota</taxon>
        <taxon>Viridiplantae</taxon>
        <taxon>Streptophyta</taxon>
        <taxon>Embryophyta</taxon>
        <taxon>Marchantiophyta</taxon>
        <taxon>Marchantiopsida</taxon>
        <taxon>Marchantiidae</taxon>
        <taxon>Marchantiales</taxon>
        <taxon>Ricciaceae</taxon>
        <taxon>Riccia</taxon>
    </lineage>
</organism>
<keyword evidence="3" id="KW-0808">Transferase</keyword>
<dbReference type="GO" id="GO:0005886">
    <property type="term" value="C:plasma membrane"/>
    <property type="evidence" value="ECO:0007669"/>
    <property type="project" value="UniProtKB-SubCell"/>
</dbReference>
<evidence type="ECO:0000313" key="10">
    <source>
        <dbReference type="EMBL" id="KAL3700624.1"/>
    </source>
</evidence>
<evidence type="ECO:0000256" key="4">
    <source>
        <dbReference type="ARBA" id="ARBA00022692"/>
    </source>
</evidence>
<evidence type="ECO:0000256" key="1">
    <source>
        <dbReference type="ARBA" id="ARBA00004162"/>
    </source>
</evidence>
<evidence type="ECO:0000256" key="3">
    <source>
        <dbReference type="ARBA" id="ARBA00022679"/>
    </source>
</evidence>
<name>A0ABD3IGI3_9MARC</name>
<dbReference type="InterPro" id="IPR001245">
    <property type="entry name" value="Ser-Thr/Tyr_kinase_cat_dom"/>
</dbReference>
<dbReference type="PANTHER" id="PTHR47982">
    <property type="entry name" value="PROLINE-RICH RECEPTOR-LIKE PROTEIN KINASE PERK4"/>
    <property type="match status" value="1"/>
</dbReference>
<evidence type="ECO:0000256" key="7">
    <source>
        <dbReference type="ARBA" id="ARBA00022989"/>
    </source>
</evidence>
<dbReference type="GO" id="GO:0004674">
    <property type="term" value="F:protein serine/threonine kinase activity"/>
    <property type="evidence" value="ECO:0007669"/>
    <property type="project" value="UniProtKB-EC"/>
</dbReference>
<dbReference type="GO" id="GO:0005524">
    <property type="term" value="F:ATP binding"/>
    <property type="evidence" value="ECO:0007669"/>
    <property type="project" value="UniProtKB-KW"/>
</dbReference>
<dbReference type="EC" id="2.7.11.1" evidence="2"/>
<evidence type="ECO:0000259" key="9">
    <source>
        <dbReference type="PROSITE" id="PS50011"/>
    </source>
</evidence>
<comment type="caution">
    <text evidence="10">The sequence shown here is derived from an EMBL/GenBank/DDBJ whole genome shotgun (WGS) entry which is preliminary data.</text>
</comment>
<evidence type="ECO:0000256" key="5">
    <source>
        <dbReference type="ARBA" id="ARBA00022741"/>
    </source>
</evidence>
<dbReference type="InterPro" id="IPR000719">
    <property type="entry name" value="Prot_kinase_dom"/>
</dbReference>
<dbReference type="SMART" id="SM00220">
    <property type="entry name" value="S_TKc"/>
    <property type="match status" value="1"/>
</dbReference>
<gene>
    <name evidence="10" type="ORF">R1sor_018646</name>
</gene>
<dbReference type="InterPro" id="IPR011009">
    <property type="entry name" value="Kinase-like_dom_sf"/>
</dbReference>
<keyword evidence="7" id="KW-1133">Transmembrane helix</keyword>
<evidence type="ECO:0000256" key="6">
    <source>
        <dbReference type="ARBA" id="ARBA00022840"/>
    </source>
</evidence>
<dbReference type="SUPFAM" id="SSF56112">
    <property type="entry name" value="Protein kinase-like (PK-like)"/>
    <property type="match status" value="1"/>
</dbReference>
<dbReference type="PANTHER" id="PTHR47982:SF38">
    <property type="entry name" value="PROTEIN KINASE DOMAIN-CONTAINING PROTEIN"/>
    <property type="match status" value="1"/>
</dbReference>
<protein>
    <recommendedName>
        <fullName evidence="2">non-specific serine/threonine protein kinase</fullName>
        <ecNumber evidence="2">2.7.11.1</ecNumber>
    </recommendedName>
</protein>
<dbReference type="Gene3D" id="1.10.510.10">
    <property type="entry name" value="Transferase(Phosphotransferase) domain 1"/>
    <property type="match status" value="1"/>
</dbReference>
<reference evidence="10 11" key="1">
    <citation type="submission" date="2024-09" db="EMBL/GenBank/DDBJ databases">
        <title>Chromosome-scale assembly of Riccia sorocarpa.</title>
        <authorList>
            <person name="Paukszto L."/>
        </authorList>
    </citation>
    <scope>NUCLEOTIDE SEQUENCE [LARGE SCALE GENOMIC DNA]</scope>
    <source>
        <strain evidence="10">LP-2024</strain>
        <tissue evidence="10">Aerial parts of the thallus</tissue>
    </source>
</reference>
<keyword evidence="5" id="KW-0547">Nucleotide-binding</keyword>
<keyword evidence="11" id="KW-1185">Reference proteome</keyword>
<dbReference type="AlphaFoldDB" id="A0ABD3IGI3"/>
<sequence>MGPPMCKFLKALFLGMVYRTKWRGTGSSKSRRKARNGGQIFSVGDYNEEFSKQAEEYANKFDNADLFGVLGSVGTIGTVFWGRLADGSEIAVKKLDASKTKGVKEFTAHAELLGSFRHKNILTLRGYCAEGKERLLVYEYMINLSLHSHLHGSSSATLAMNWGRRMTVAIGAAEGLMYLHHKASPPTVHGDIKSKNILLDKNYEAKWMDFGLMKLMQDTWVQQCSKENGALGMYSAPEYMKGKERSLSGDVFGFGILLLEIISGREPLMADTTTKKSKSKSMSFFKSKSKSKPTESKSKSMWEWAEPIIAEGRFNELVDPRLKGQYAKDELNLVVYVATMCVQSQPGSRLTMMEAVDLLRCGNVCRDHADDDMYDDYDMEFWNMS</sequence>
<keyword evidence="8" id="KW-0472">Membrane</keyword>
<keyword evidence="4" id="KW-0812">Transmembrane</keyword>
<keyword evidence="6" id="KW-0067">ATP-binding</keyword>
<evidence type="ECO:0000256" key="8">
    <source>
        <dbReference type="ARBA" id="ARBA00023136"/>
    </source>
</evidence>
<dbReference type="Proteomes" id="UP001633002">
    <property type="component" value="Unassembled WGS sequence"/>
</dbReference>
<proteinExistence type="predicted"/>
<comment type="subcellular location">
    <subcellularLocation>
        <location evidence="1">Cell membrane</location>
        <topology evidence="1">Single-pass membrane protein</topology>
    </subcellularLocation>
</comment>
<dbReference type="Pfam" id="PF07714">
    <property type="entry name" value="PK_Tyr_Ser-Thr"/>
    <property type="match status" value="1"/>
</dbReference>
<evidence type="ECO:0000313" key="11">
    <source>
        <dbReference type="Proteomes" id="UP001633002"/>
    </source>
</evidence>
<feature type="domain" description="Protein kinase" evidence="9">
    <location>
        <begin position="65"/>
        <end position="359"/>
    </location>
</feature>
<dbReference type="InterPro" id="IPR047117">
    <property type="entry name" value="PERK1-13-like"/>
</dbReference>
<dbReference type="PROSITE" id="PS50011">
    <property type="entry name" value="PROTEIN_KINASE_DOM"/>
    <property type="match status" value="1"/>
</dbReference>
<accession>A0ABD3IGI3</accession>
<dbReference type="Gene3D" id="3.30.200.20">
    <property type="entry name" value="Phosphorylase Kinase, domain 1"/>
    <property type="match status" value="1"/>
</dbReference>
<dbReference type="EMBL" id="JBJQOH010000001">
    <property type="protein sequence ID" value="KAL3700624.1"/>
    <property type="molecule type" value="Genomic_DNA"/>
</dbReference>
<evidence type="ECO:0000256" key="2">
    <source>
        <dbReference type="ARBA" id="ARBA00012513"/>
    </source>
</evidence>